<gene>
    <name evidence="3" type="ordered locus">Mmcs_2827</name>
</gene>
<reference evidence="3" key="1">
    <citation type="submission" date="2006-06" db="EMBL/GenBank/DDBJ databases">
        <title>Complete sequence of chromosome of Mycobacterium sp. MCS.</title>
        <authorList>
            <consortium name="US DOE Joint Genome Institute"/>
            <person name="Copeland A."/>
            <person name="Lucas S."/>
            <person name="Lapidus A."/>
            <person name="Barry K."/>
            <person name="Detter J.C."/>
            <person name="Glavina del Rio T."/>
            <person name="Hammon N."/>
            <person name="Israni S."/>
            <person name="Dalin E."/>
            <person name="Tice H."/>
            <person name="Pitluck S."/>
            <person name="Martinez M."/>
            <person name="Schmutz J."/>
            <person name="Larimer F."/>
            <person name="Land M."/>
            <person name="Hauser L."/>
            <person name="Kyrpides N."/>
            <person name="Kim E."/>
            <person name="Miller C.D."/>
            <person name="Hughes J.E."/>
            <person name="Anderson A.J."/>
            <person name="Sims R.C."/>
            <person name="Richardson P."/>
        </authorList>
    </citation>
    <scope>NUCLEOTIDE SEQUENCE [LARGE SCALE GENOMIC DNA]</scope>
    <source>
        <strain evidence="3">MCS</strain>
    </source>
</reference>
<dbReference type="KEGG" id="mmc:Mmcs_2827"/>
<evidence type="ECO:0000256" key="2">
    <source>
        <dbReference type="ARBA" id="ARBA00022679"/>
    </source>
</evidence>
<dbReference type="InterPro" id="IPR029063">
    <property type="entry name" value="SAM-dependent_MTases_sf"/>
</dbReference>
<dbReference type="AlphaFoldDB" id="A0A5Q5BKL9"/>
<dbReference type="GO" id="GO:0008168">
    <property type="term" value="F:methyltransferase activity"/>
    <property type="evidence" value="ECO:0007669"/>
    <property type="project" value="UniProtKB-KW"/>
</dbReference>
<keyword evidence="2 3" id="KW-0808">Transferase</keyword>
<dbReference type="GO" id="GO:0032259">
    <property type="term" value="P:methylation"/>
    <property type="evidence" value="ECO:0007669"/>
    <property type="project" value="UniProtKB-KW"/>
</dbReference>
<name>A0A5Q5BKL9_MYCSS</name>
<dbReference type="PANTHER" id="PTHR43619:SF2">
    <property type="entry name" value="S-ADENOSYL-L-METHIONINE-DEPENDENT METHYLTRANSFERASES SUPERFAMILY PROTEIN"/>
    <property type="match status" value="1"/>
</dbReference>
<dbReference type="SUPFAM" id="SSF53335">
    <property type="entry name" value="S-adenosyl-L-methionine-dependent methyltransferases"/>
    <property type="match status" value="1"/>
</dbReference>
<dbReference type="InterPro" id="IPR007213">
    <property type="entry name" value="Ppm1/Ppm2/Tcmp"/>
</dbReference>
<dbReference type="Gene3D" id="3.40.50.150">
    <property type="entry name" value="Vaccinia Virus protein VP39"/>
    <property type="match status" value="1"/>
</dbReference>
<dbReference type="PIRSF" id="PIRSF028177">
    <property type="entry name" value="Polyketide_synth_Omtfrase_TcmP"/>
    <property type="match status" value="1"/>
</dbReference>
<dbReference type="EMBL" id="CP000384">
    <property type="protein sequence ID" value="ABG08934.1"/>
    <property type="molecule type" value="Genomic_DNA"/>
</dbReference>
<evidence type="ECO:0000256" key="1">
    <source>
        <dbReference type="ARBA" id="ARBA00022603"/>
    </source>
</evidence>
<dbReference type="InterPro" id="IPR016874">
    <property type="entry name" value="TcmP-like"/>
</dbReference>
<evidence type="ECO:0000313" key="3">
    <source>
        <dbReference type="EMBL" id="ABG08934.1"/>
    </source>
</evidence>
<protein>
    <submittedName>
        <fullName evidence="3">O-methyltransferase-like protein</fullName>
    </submittedName>
</protein>
<dbReference type="PANTHER" id="PTHR43619">
    <property type="entry name" value="S-ADENOSYL-L-METHIONINE-DEPENDENT METHYLTRANSFERASE YKTD-RELATED"/>
    <property type="match status" value="1"/>
</dbReference>
<accession>A0A5Q5BKL9</accession>
<keyword evidence="1 3" id="KW-0489">Methyltransferase</keyword>
<organism evidence="3">
    <name type="scientific">Mycobacterium sp. (strain MCS)</name>
    <dbReference type="NCBI Taxonomy" id="164756"/>
    <lineage>
        <taxon>Bacteria</taxon>
        <taxon>Bacillati</taxon>
        <taxon>Actinomycetota</taxon>
        <taxon>Actinomycetes</taxon>
        <taxon>Mycobacteriales</taxon>
        <taxon>Mycobacteriaceae</taxon>
        <taxon>Mycobacterium</taxon>
    </lineage>
</organism>
<sequence length="294" mass="33448">MSSTSWLARRRATDLGPGAADTVHVELSGPPQTMLDMVFAKALDAESPHPVLGDNYARDLINRVDYDRRRNPITKQRRRQVSSITVRAAQFDIWVHQFLAVHERAVVLHLGCGLDSRVFRIDPGPGVEWFDVDFPDVIALRERFYPTRDHYHLVAASVTDPAWLRDLPTDRPVLVLAEGVSMYLLEQDGIALMRRVVEHFPAGEMQLDFWSRFGSRAQQKNNTVVRWSGSELGWSVDEPDDVLTKVPGTRLVTAISLFDAETAQRLPKGLRRFSRVASRTPVLRKIVQLHRYAF</sequence>
<proteinExistence type="predicted"/>
<dbReference type="Pfam" id="PF04072">
    <property type="entry name" value="LCM"/>
    <property type="match status" value="1"/>
</dbReference>